<dbReference type="SUPFAM" id="SSF103473">
    <property type="entry name" value="MFS general substrate transporter"/>
    <property type="match status" value="1"/>
</dbReference>
<comment type="subcellular location">
    <subcellularLocation>
        <location evidence="1">Cell membrane</location>
        <topology evidence="1">Multi-pass membrane protein</topology>
    </subcellularLocation>
</comment>
<reference evidence="7 8" key="1">
    <citation type="submission" date="2024-07" db="EMBL/GenBank/DDBJ databases">
        <authorList>
            <person name="Thanompreechachai J."/>
            <person name="Duangmal K."/>
        </authorList>
    </citation>
    <scope>NUCLEOTIDE SEQUENCE [LARGE SCALE GENOMIC DNA]</scope>
    <source>
        <strain evidence="7 8">KCTC 19886</strain>
    </source>
</reference>
<evidence type="ECO:0000313" key="7">
    <source>
        <dbReference type="EMBL" id="MEW9263644.1"/>
    </source>
</evidence>
<dbReference type="InterPro" id="IPR020846">
    <property type="entry name" value="MFS_dom"/>
</dbReference>
<dbReference type="EMBL" id="JBFNQN010000002">
    <property type="protein sequence ID" value="MEW9263644.1"/>
    <property type="molecule type" value="Genomic_DNA"/>
</dbReference>
<gene>
    <name evidence="7" type="ORF">AB1207_02680</name>
</gene>
<feature type="transmembrane region" description="Helical" evidence="5">
    <location>
        <begin position="409"/>
        <end position="429"/>
    </location>
</feature>
<keyword evidence="8" id="KW-1185">Reference proteome</keyword>
<feature type="transmembrane region" description="Helical" evidence="5">
    <location>
        <begin position="384"/>
        <end position="403"/>
    </location>
</feature>
<dbReference type="Pfam" id="PF07690">
    <property type="entry name" value="MFS_1"/>
    <property type="match status" value="1"/>
</dbReference>
<dbReference type="PROSITE" id="PS50850">
    <property type="entry name" value="MFS"/>
    <property type="match status" value="1"/>
</dbReference>
<evidence type="ECO:0000256" key="4">
    <source>
        <dbReference type="ARBA" id="ARBA00023136"/>
    </source>
</evidence>
<proteinExistence type="predicted"/>
<keyword evidence="2 5" id="KW-0812">Transmembrane</keyword>
<dbReference type="RefSeq" id="WP_367636249.1">
    <property type="nucleotide sequence ID" value="NZ_JBFNQN010000002.1"/>
</dbReference>
<feature type="transmembrane region" description="Helical" evidence="5">
    <location>
        <begin position="290"/>
        <end position="306"/>
    </location>
</feature>
<feature type="transmembrane region" description="Helical" evidence="5">
    <location>
        <begin position="177"/>
        <end position="198"/>
    </location>
</feature>
<sequence length="445" mass="47308">MSAPTRPAPVEPWNRTITPRTLLTVSIVCFFAWVFSVYDFTLFGTLLPVIAEDFGWSPAYAAGVNTWVTVGVFLVSLVVGSLLDRFGRKRALIITVIGAAISSGLTGLAAGAVSLVLIRAFSGFGASEEVVNAVYLNEVYAKAKRRGFMYSFVQSGWPVGALVAAGLTALMLPHLGWRWTFVVAMLPAVLVAIAATRLPESPAYAALKEVRRLRAAGDESAASEIARAHGLSDTDHRPSRVRDVFTPELRRHTICLSLAWLFNWMAIQVFSVLGTSVLTGAKGFSFDNSLVVLVLANAVGFCGYIFHGWVGDRIGRRTTIIGGWTVGAVVTAAMLLGPDSSAWVMVTYSLSLFFLTGPYAALLFYMGESFPAQVRGMGTNVAHVMGPVGGIAGSALLTVLLSAGTGMRTAALVTGSVFMLLSGIVMLGARNTGNRTVELDQEAVA</sequence>
<evidence type="ECO:0000256" key="5">
    <source>
        <dbReference type="SAM" id="Phobius"/>
    </source>
</evidence>
<feature type="transmembrane region" description="Helical" evidence="5">
    <location>
        <begin position="258"/>
        <end position="278"/>
    </location>
</feature>
<dbReference type="InterPro" id="IPR011701">
    <property type="entry name" value="MFS"/>
</dbReference>
<dbReference type="PANTHER" id="PTHR23508">
    <property type="entry name" value="CARBOXYLIC ACID TRANSPORTER PROTEIN HOMOLOG"/>
    <property type="match status" value="1"/>
</dbReference>
<feature type="domain" description="Major facilitator superfamily (MFS) profile" evidence="6">
    <location>
        <begin position="25"/>
        <end position="433"/>
    </location>
</feature>
<keyword evidence="4 5" id="KW-0472">Membrane</keyword>
<dbReference type="Gene3D" id="1.20.1250.20">
    <property type="entry name" value="MFS general substrate transporter like domains"/>
    <property type="match status" value="1"/>
</dbReference>
<keyword evidence="3 5" id="KW-1133">Transmembrane helix</keyword>
<dbReference type="Proteomes" id="UP001555826">
    <property type="component" value="Unassembled WGS sequence"/>
</dbReference>
<evidence type="ECO:0000256" key="1">
    <source>
        <dbReference type="ARBA" id="ARBA00004651"/>
    </source>
</evidence>
<organism evidence="7 8">
    <name type="scientific">Kineococcus endophyticus</name>
    <dbReference type="NCBI Taxonomy" id="1181883"/>
    <lineage>
        <taxon>Bacteria</taxon>
        <taxon>Bacillati</taxon>
        <taxon>Actinomycetota</taxon>
        <taxon>Actinomycetes</taxon>
        <taxon>Kineosporiales</taxon>
        <taxon>Kineosporiaceae</taxon>
        <taxon>Kineococcus</taxon>
    </lineage>
</organism>
<evidence type="ECO:0000259" key="6">
    <source>
        <dbReference type="PROSITE" id="PS50850"/>
    </source>
</evidence>
<accession>A0ABV3P1Z9</accession>
<name>A0ABV3P1Z9_9ACTN</name>
<feature type="transmembrane region" description="Helical" evidence="5">
    <location>
        <begin position="91"/>
        <end position="110"/>
    </location>
</feature>
<dbReference type="PANTHER" id="PTHR23508:SF10">
    <property type="entry name" value="CARBOXYLIC ACID TRANSPORTER PROTEIN HOMOLOG"/>
    <property type="match status" value="1"/>
</dbReference>
<feature type="transmembrane region" description="Helical" evidence="5">
    <location>
        <begin position="342"/>
        <end position="364"/>
    </location>
</feature>
<feature type="transmembrane region" description="Helical" evidence="5">
    <location>
        <begin position="21"/>
        <end position="38"/>
    </location>
</feature>
<evidence type="ECO:0000256" key="3">
    <source>
        <dbReference type="ARBA" id="ARBA00022989"/>
    </source>
</evidence>
<evidence type="ECO:0000256" key="2">
    <source>
        <dbReference type="ARBA" id="ARBA00022692"/>
    </source>
</evidence>
<protein>
    <submittedName>
        <fullName evidence="7">MFS transporter</fullName>
    </submittedName>
</protein>
<dbReference type="InterPro" id="IPR036259">
    <property type="entry name" value="MFS_trans_sf"/>
</dbReference>
<feature type="transmembrane region" description="Helical" evidence="5">
    <location>
        <begin position="58"/>
        <end position="79"/>
    </location>
</feature>
<feature type="transmembrane region" description="Helical" evidence="5">
    <location>
        <begin position="318"/>
        <end position="336"/>
    </location>
</feature>
<evidence type="ECO:0000313" key="8">
    <source>
        <dbReference type="Proteomes" id="UP001555826"/>
    </source>
</evidence>
<feature type="transmembrane region" description="Helical" evidence="5">
    <location>
        <begin position="148"/>
        <end position="171"/>
    </location>
</feature>
<comment type="caution">
    <text evidence="7">The sequence shown here is derived from an EMBL/GenBank/DDBJ whole genome shotgun (WGS) entry which is preliminary data.</text>
</comment>